<evidence type="ECO:0000313" key="1">
    <source>
        <dbReference type="EMBL" id="KAH9001651.1"/>
    </source>
</evidence>
<dbReference type="EMBL" id="JAKELL010000001">
    <property type="protein sequence ID" value="KAH9001651.1"/>
    <property type="molecule type" value="Genomic_DNA"/>
</dbReference>
<name>A0AAD4LVL1_9AGAM</name>
<keyword evidence="2" id="KW-1185">Reference proteome</keyword>
<organism evidence="1 2">
    <name type="scientific">Lactarius akahatsu</name>
    <dbReference type="NCBI Taxonomy" id="416441"/>
    <lineage>
        <taxon>Eukaryota</taxon>
        <taxon>Fungi</taxon>
        <taxon>Dikarya</taxon>
        <taxon>Basidiomycota</taxon>
        <taxon>Agaricomycotina</taxon>
        <taxon>Agaricomycetes</taxon>
        <taxon>Russulales</taxon>
        <taxon>Russulaceae</taxon>
        <taxon>Lactarius</taxon>
    </lineage>
</organism>
<proteinExistence type="predicted"/>
<comment type="caution">
    <text evidence="1">The sequence shown here is derived from an EMBL/GenBank/DDBJ whole genome shotgun (WGS) entry which is preliminary data.</text>
</comment>
<reference evidence="1" key="1">
    <citation type="submission" date="2022-01" db="EMBL/GenBank/DDBJ databases">
        <title>Comparative genomics reveals a dynamic genome evolution in the ectomycorrhizal milk-cap (Lactarius) mushrooms.</title>
        <authorList>
            <consortium name="DOE Joint Genome Institute"/>
            <person name="Lebreton A."/>
            <person name="Tang N."/>
            <person name="Kuo A."/>
            <person name="LaButti K."/>
            <person name="Drula E."/>
            <person name="Barry K."/>
            <person name="Clum A."/>
            <person name="Lipzen A."/>
            <person name="Mousain D."/>
            <person name="Ng V."/>
            <person name="Wang R."/>
            <person name="Wang X."/>
            <person name="Dai Y."/>
            <person name="Henrissat B."/>
            <person name="Grigoriev I.V."/>
            <person name="Guerin-Laguette A."/>
            <person name="Yu F."/>
            <person name="Martin F.M."/>
        </authorList>
    </citation>
    <scope>NUCLEOTIDE SEQUENCE</scope>
    <source>
        <strain evidence="1">QP</strain>
    </source>
</reference>
<accession>A0AAD4LVL1</accession>
<sequence>MTQTYVTKNQIDHITTVTTKQGHSRQSRRLVVQEETILGVSVVGTTPTFYRIPITTVLANHVSQGAFPQAQTMVLAHAPLDHLPGPHEPGDKSMKPLINRHAFLRCYEAFRLLVNPLPVVNPPAQAV</sequence>
<gene>
    <name evidence="1" type="ORF">EDB92DRAFT_87516</name>
</gene>
<protein>
    <submittedName>
        <fullName evidence="1">Uncharacterized protein</fullName>
    </submittedName>
</protein>
<dbReference type="AlphaFoldDB" id="A0AAD4LVL1"/>
<dbReference type="Proteomes" id="UP001201163">
    <property type="component" value="Unassembled WGS sequence"/>
</dbReference>
<evidence type="ECO:0000313" key="2">
    <source>
        <dbReference type="Proteomes" id="UP001201163"/>
    </source>
</evidence>